<dbReference type="AlphaFoldDB" id="I4EUB1"/>
<gene>
    <name evidence="1" type="ordered locus">MODMU_1529</name>
</gene>
<reference evidence="1 2" key="1">
    <citation type="journal article" date="2012" name="J. Bacteriol.">
        <title>Genome Sequence of Radiation-Resistant Modestobacter marinus Strain BC501, a Representative Actinobacterium That Thrives on Calcareous Stone Surfaces.</title>
        <authorList>
            <person name="Normand P."/>
            <person name="Gury J."/>
            <person name="Pujic P."/>
            <person name="Chouaia B."/>
            <person name="Crotti E."/>
            <person name="Brusetti L."/>
            <person name="Daffonchio D."/>
            <person name="Vacherie B."/>
            <person name="Barbe V."/>
            <person name="Medigue C."/>
            <person name="Calteau A."/>
            <person name="Ghodhbane-Gtari F."/>
            <person name="Essoussi I."/>
            <person name="Nouioui I."/>
            <person name="Abbassi-Ghozzi I."/>
            <person name="Gtari M."/>
        </authorList>
    </citation>
    <scope>NUCLEOTIDE SEQUENCE [LARGE SCALE GENOMIC DNA]</scope>
    <source>
        <strain evidence="2">BC 501</strain>
    </source>
</reference>
<keyword evidence="2" id="KW-1185">Reference proteome</keyword>
<dbReference type="HOGENOM" id="CLU_193861_1_0_11"/>
<sequence>MAGVIRASGERATGMRYEFLLPGRVSEMVCDAFPELTTRPSPTGGTAMFGSVRDSAHLHGLLDRFQALGLTIVELRQLPD</sequence>
<dbReference type="eggNOG" id="ENOG5033D80">
    <property type="taxonomic scope" value="Bacteria"/>
</dbReference>
<dbReference type="Proteomes" id="UP000006461">
    <property type="component" value="Chromosome"/>
</dbReference>
<protein>
    <submittedName>
        <fullName evidence="1">Uncharacterized protein</fullName>
    </submittedName>
</protein>
<dbReference type="KEGG" id="mmar:MODMU_1529"/>
<accession>I4EUB1</accession>
<proteinExistence type="predicted"/>
<evidence type="ECO:0000313" key="1">
    <source>
        <dbReference type="EMBL" id="CCH86974.1"/>
    </source>
</evidence>
<evidence type="ECO:0000313" key="2">
    <source>
        <dbReference type="Proteomes" id="UP000006461"/>
    </source>
</evidence>
<organism evidence="1 2">
    <name type="scientific">Modestobacter italicus (strain DSM 44449 / CECT 9708 / BC 501)</name>
    <dbReference type="NCBI Taxonomy" id="2732864"/>
    <lineage>
        <taxon>Bacteria</taxon>
        <taxon>Bacillati</taxon>
        <taxon>Actinomycetota</taxon>
        <taxon>Actinomycetes</taxon>
        <taxon>Geodermatophilales</taxon>
        <taxon>Geodermatophilaceae</taxon>
        <taxon>Modestobacter</taxon>
    </lineage>
</organism>
<dbReference type="EMBL" id="FO203431">
    <property type="protein sequence ID" value="CCH86974.1"/>
    <property type="molecule type" value="Genomic_DNA"/>
</dbReference>
<name>I4EUB1_MODI5</name>
<dbReference type="OMA" id="HVVMSGQ"/>